<dbReference type="RefSeq" id="WP_095414565.1">
    <property type="nucleotide sequence ID" value="NZ_CP018477.1"/>
</dbReference>
<dbReference type="KEGG" id="ttf:THTE_1564"/>
<dbReference type="Gene3D" id="3.40.720.10">
    <property type="entry name" value="Alkaline Phosphatase, subunit A"/>
    <property type="match status" value="1"/>
</dbReference>
<name>A0A286RDX7_9BACT</name>
<evidence type="ECO:0000259" key="8">
    <source>
        <dbReference type="Pfam" id="PF00884"/>
    </source>
</evidence>
<keyword evidence="3" id="KW-0479">Metal-binding</keyword>
<feature type="signal peptide" evidence="7">
    <location>
        <begin position="1"/>
        <end position="20"/>
    </location>
</feature>
<dbReference type="Pfam" id="PF00884">
    <property type="entry name" value="Sulfatase"/>
    <property type="match status" value="1"/>
</dbReference>
<gene>
    <name evidence="9" type="ORF">THTE_1564</name>
</gene>
<dbReference type="InterPro" id="IPR000917">
    <property type="entry name" value="Sulfatase_N"/>
</dbReference>
<dbReference type="Proteomes" id="UP000215086">
    <property type="component" value="Chromosome"/>
</dbReference>
<comment type="similarity">
    <text evidence="2">Belongs to the sulfatase family.</text>
</comment>
<dbReference type="PANTHER" id="PTHR45953">
    <property type="entry name" value="IDURONATE 2-SULFATASE"/>
    <property type="match status" value="1"/>
</dbReference>
<accession>A0A286RDX7</accession>
<keyword evidence="6" id="KW-0106">Calcium</keyword>
<evidence type="ECO:0000256" key="4">
    <source>
        <dbReference type="ARBA" id="ARBA00022729"/>
    </source>
</evidence>
<organism evidence="9 10">
    <name type="scientific">Thermogutta terrifontis</name>
    <dbReference type="NCBI Taxonomy" id="1331910"/>
    <lineage>
        <taxon>Bacteria</taxon>
        <taxon>Pseudomonadati</taxon>
        <taxon>Planctomycetota</taxon>
        <taxon>Planctomycetia</taxon>
        <taxon>Pirellulales</taxon>
        <taxon>Thermoguttaceae</taxon>
        <taxon>Thermogutta</taxon>
    </lineage>
</organism>
<keyword evidence="10" id="KW-1185">Reference proteome</keyword>
<dbReference type="InterPro" id="IPR035874">
    <property type="entry name" value="IDS"/>
</dbReference>
<dbReference type="AlphaFoldDB" id="A0A286RDX7"/>
<keyword evidence="4 7" id="KW-0732">Signal</keyword>
<dbReference type="GO" id="GO:0004423">
    <property type="term" value="F:iduronate-2-sulfatase activity"/>
    <property type="evidence" value="ECO:0007669"/>
    <property type="project" value="InterPro"/>
</dbReference>
<protein>
    <submittedName>
        <fullName evidence="9">Choline-sulfatase</fullName>
        <ecNumber evidence="9">3.1.6.6</ecNumber>
    </submittedName>
</protein>
<feature type="chain" id="PRO_5013194065" evidence="7">
    <location>
        <begin position="21"/>
        <end position="527"/>
    </location>
</feature>
<reference evidence="9 10" key="1">
    <citation type="journal article" name="Front. Microbiol.">
        <title>Sugar Metabolism of the First Thermophilic Planctomycete Thermogutta terrifontis: Comparative Genomic and Transcriptomic Approaches.</title>
        <authorList>
            <person name="Elcheninov A.G."/>
            <person name="Menzel P."/>
            <person name="Gudbergsdottir S.R."/>
            <person name="Slesarev A.I."/>
            <person name="Kadnikov V.V."/>
            <person name="Krogh A."/>
            <person name="Bonch-Osmolovskaya E.A."/>
            <person name="Peng X."/>
            <person name="Kublanov I.V."/>
        </authorList>
    </citation>
    <scope>NUCLEOTIDE SEQUENCE [LARGE SCALE GENOMIC DNA]</scope>
    <source>
        <strain evidence="9 10">R1</strain>
    </source>
</reference>
<dbReference type="GO" id="GO:0046872">
    <property type="term" value="F:metal ion binding"/>
    <property type="evidence" value="ECO:0007669"/>
    <property type="project" value="UniProtKB-KW"/>
</dbReference>
<feature type="domain" description="Sulfatase N-terminal" evidence="8">
    <location>
        <begin position="43"/>
        <end position="412"/>
    </location>
</feature>
<evidence type="ECO:0000256" key="1">
    <source>
        <dbReference type="ARBA" id="ARBA00001913"/>
    </source>
</evidence>
<evidence type="ECO:0000256" key="7">
    <source>
        <dbReference type="SAM" id="SignalP"/>
    </source>
</evidence>
<dbReference type="EMBL" id="CP018477">
    <property type="protein sequence ID" value="ASV74166.1"/>
    <property type="molecule type" value="Genomic_DNA"/>
</dbReference>
<evidence type="ECO:0000256" key="6">
    <source>
        <dbReference type="ARBA" id="ARBA00022837"/>
    </source>
</evidence>
<keyword evidence="5 9" id="KW-0378">Hydrolase</keyword>
<evidence type="ECO:0000256" key="3">
    <source>
        <dbReference type="ARBA" id="ARBA00022723"/>
    </source>
</evidence>
<evidence type="ECO:0000313" key="9">
    <source>
        <dbReference type="EMBL" id="ASV74166.1"/>
    </source>
</evidence>
<dbReference type="CDD" id="cd16030">
    <property type="entry name" value="iduronate-2-sulfatase"/>
    <property type="match status" value="1"/>
</dbReference>
<sequence>MKNFLRAAGPLLAVLTLALAGVRHGGEGTFASETANKPSGKYNVLMIAVDDLRPEAGCYGVPIIKTPHIDALASQGLLFNRAYCQQAVCSPSRTSLLLGRRPDTTRVYDLQTHFRKTLPDVITLPQHFKNHGYHTQGLSKIYHGGLDDPASWSVPHWSPSKPMYGKPETLADLDRRREEMRKKAGPATRVLEKDPKTGIPLRLSAPQYRVYGPAWEDPDVPDDALPDGETTNRAIELLQELKDRRFFLAVGYLKPHLPFVAPKKYYDLYRKEDIPLAANPFPPKDCPPIALTNWGELRAYQGIPAAGPLPDSMARDLVHGYYAATSYVDAQIGRLLAEVDRLGLRDSTIVVLWGDHGWHLGDHGLWCKHTNFETATRSLLIFRVPGQPHPGAKTDALVEFVDIYPTLCELCGLPIPEGLEGTSLVPLFENPQRPWQKAAFSQYPRGKVMGYSMRTDRYRYTEWRPSGGGEPVAVELYDHTTDPLENVNLAGRPEYKDLVAQLHQQLEAGWKAAKPDSEAASFPKISK</sequence>
<evidence type="ECO:0000256" key="2">
    <source>
        <dbReference type="ARBA" id="ARBA00008779"/>
    </source>
</evidence>
<dbReference type="OrthoDB" id="9782218at2"/>
<dbReference type="SUPFAM" id="SSF53649">
    <property type="entry name" value="Alkaline phosphatase-like"/>
    <property type="match status" value="1"/>
</dbReference>
<proteinExistence type="inferred from homology"/>
<dbReference type="InterPro" id="IPR017850">
    <property type="entry name" value="Alkaline_phosphatase_core_sf"/>
</dbReference>
<dbReference type="GO" id="GO:0005737">
    <property type="term" value="C:cytoplasm"/>
    <property type="evidence" value="ECO:0007669"/>
    <property type="project" value="TreeGrafter"/>
</dbReference>
<dbReference type="EC" id="3.1.6.6" evidence="9"/>
<evidence type="ECO:0000313" key="10">
    <source>
        <dbReference type="Proteomes" id="UP000215086"/>
    </source>
</evidence>
<evidence type="ECO:0000256" key="5">
    <source>
        <dbReference type="ARBA" id="ARBA00022801"/>
    </source>
</evidence>
<dbReference type="GO" id="GO:0047753">
    <property type="term" value="F:choline-sulfatase activity"/>
    <property type="evidence" value="ECO:0007669"/>
    <property type="project" value="UniProtKB-EC"/>
</dbReference>
<comment type="cofactor">
    <cofactor evidence="1">
        <name>Ca(2+)</name>
        <dbReference type="ChEBI" id="CHEBI:29108"/>
    </cofactor>
</comment>
<dbReference type="PANTHER" id="PTHR45953:SF1">
    <property type="entry name" value="IDURONATE 2-SULFATASE"/>
    <property type="match status" value="1"/>
</dbReference>